<evidence type="ECO:0000313" key="3">
    <source>
        <dbReference type="Proteomes" id="UP000326452"/>
    </source>
</evidence>
<dbReference type="OrthoDB" id="8478010at2"/>
<proteinExistence type="predicted"/>
<feature type="chain" id="PRO_5023066607" description="Lipoprotein" evidence="1">
    <location>
        <begin position="18"/>
        <end position="202"/>
    </location>
</feature>
<dbReference type="EMBL" id="CABVJC010000001">
    <property type="protein sequence ID" value="VVP73513.1"/>
    <property type="molecule type" value="Genomic_DNA"/>
</dbReference>
<keyword evidence="1" id="KW-0732">Signal</keyword>
<feature type="signal peptide" evidence="1">
    <location>
        <begin position="1"/>
        <end position="17"/>
    </location>
</feature>
<reference evidence="2 3" key="1">
    <citation type="submission" date="2019-09" db="EMBL/GenBank/DDBJ databases">
        <authorList>
            <person name="Chandra G."/>
            <person name="Truman W A."/>
        </authorList>
    </citation>
    <scope>NUCLEOTIDE SEQUENCE [LARGE SCALE GENOMIC DNA]</scope>
    <source>
        <strain evidence="2">PS941</strain>
    </source>
</reference>
<accession>A0A5E7RRF7</accession>
<evidence type="ECO:0000313" key="2">
    <source>
        <dbReference type="EMBL" id="VVP73513.1"/>
    </source>
</evidence>
<organism evidence="2 3">
    <name type="scientific">Pseudomonas fluorescens</name>
    <dbReference type="NCBI Taxonomy" id="294"/>
    <lineage>
        <taxon>Bacteria</taxon>
        <taxon>Pseudomonadati</taxon>
        <taxon>Pseudomonadota</taxon>
        <taxon>Gammaproteobacteria</taxon>
        <taxon>Pseudomonadales</taxon>
        <taxon>Pseudomonadaceae</taxon>
        <taxon>Pseudomonas</taxon>
    </lineage>
</organism>
<evidence type="ECO:0008006" key="4">
    <source>
        <dbReference type="Google" id="ProtNLM"/>
    </source>
</evidence>
<dbReference type="RefSeq" id="WP_150691805.1">
    <property type="nucleotide sequence ID" value="NZ_CABVJC010000001.1"/>
</dbReference>
<evidence type="ECO:0000256" key="1">
    <source>
        <dbReference type="SAM" id="SignalP"/>
    </source>
</evidence>
<dbReference type="PROSITE" id="PS51257">
    <property type="entry name" value="PROKAR_LIPOPROTEIN"/>
    <property type="match status" value="1"/>
</dbReference>
<name>A0A5E7RRF7_PSEFL</name>
<dbReference type="Proteomes" id="UP000326452">
    <property type="component" value="Unassembled WGS sequence"/>
</dbReference>
<dbReference type="AlphaFoldDB" id="A0A5E7RRF7"/>
<gene>
    <name evidence="2" type="ORF">PS941_00052</name>
</gene>
<protein>
    <recommendedName>
        <fullName evidence="4">Lipoprotein</fullName>
    </recommendedName>
</protein>
<sequence length="202" mass="21869" precursor="true">MKLAPALLLALLTSGCATGPAVEWVTVRNTDQFTDKSSCAVTVGAYYTKHGVYTVRNQYYPYIEVANGDLRVGVKSGGRFSIPVGDVQLRIDQNKAWTISTSETPLDYVPEGQLKAMQTLTNDPQQQQIVGNAYKTAMEATARSMSPFTAATGEKARSILSEMRAGKTVIYRTVGLNQAASTTGEYILDKSLETALNQCGIK</sequence>